<evidence type="ECO:0000313" key="3">
    <source>
        <dbReference type="Proteomes" id="UP000006727"/>
    </source>
</evidence>
<protein>
    <submittedName>
        <fullName evidence="1 2">Uncharacterized protein</fullName>
    </submittedName>
</protein>
<accession>A0A2K1IGU5</accession>
<proteinExistence type="predicted"/>
<organism evidence="1">
    <name type="scientific">Physcomitrium patens</name>
    <name type="common">Spreading-leaved earth moss</name>
    <name type="synonym">Physcomitrella patens</name>
    <dbReference type="NCBI Taxonomy" id="3218"/>
    <lineage>
        <taxon>Eukaryota</taxon>
        <taxon>Viridiplantae</taxon>
        <taxon>Streptophyta</taxon>
        <taxon>Embryophyta</taxon>
        <taxon>Bryophyta</taxon>
        <taxon>Bryophytina</taxon>
        <taxon>Bryopsida</taxon>
        <taxon>Funariidae</taxon>
        <taxon>Funariales</taxon>
        <taxon>Funariaceae</taxon>
        <taxon>Physcomitrium</taxon>
    </lineage>
</organism>
<dbReference type="InParanoid" id="A0A2K1IGU5"/>
<reference evidence="1 3" key="2">
    <citation type="journal article" date="2018" name="Plant J.">
        <title>The Physcomitrella patens chromosome-scale assembly reveals moss genome structure and evolution.</title>
        <authorList>
            <person name="Lang D."/>
            <person name="Ullrich K.K."/>
            <person name="Murat F."/>
            <person name="Fuchs J."/>
            <person name="Jenkins J."/>
            <person name="Haas F.B."/>
            <person name="Piednoel M."/>
            <person name="Gundlach H."/>
            <person name="Van Bel M."/>
            <person name="Meyberg R."/>
            <person name="Vives C."/>
            <person name="Morata J."/>
            <person name="Symeonidi A."/>
            <person name="Hiss M."/>
            <person name="Muchero W."/>
            <person name="Kamisugi Y."/>
            <person name="Saleh O."/>
            <person name="Blanc G."/>
            <person name="Decker E.L."/>
            <person name="van Gessel N."/>
            <person name="Grimwood J."/>
            <person name="Hayes R.D."/>
            <person name="Graham S.W."/>
            <person name="Gunter L.E."/>
            <person name="McDaniel S.F."/>
            <person name="Hoernstein S.N.W."/>
            <person name="Larsson A."/>
            <person name="Li F.W."/>
            <person name="Perroud P.F."/>
            <person name="Phillips J."/>
            <person name="Ranjan P."/>
            <person name="Rokshar D.S."/>
            <person name="Rothfels C.J."/>
            <person name="Schneider L."/>
            <person name="Shu S."/>
            <person name="Stevenson D.W."/>
            <person name="Thummler F."/>
            <person name="Tillich M."/>
            <person name="Villarreal Aguilar J.C."/>
            <person name="Widiez T."/>
            <person name="Wong G.K."/>
            <person name="Wymore A."/>
            <person name="Zhang Y."/>
            <person name="Zimmer A.D."/>
            <person name="Quatrano R.S."/>
            <person name="Mayer K.F.X."/>
            <person name="Goodstein D."/>
            <person name="Casacuberta J.M."/>
            <person name="Vandepoele K."/>
            <person name="Reski R."/>
            <person name="Cuming A.C."/>
            <person name="Tuskan G.A."/>
            <person name="Maumus F."/>
            <person name="Salse J."/>
            <person name="Schmutz J."/>
            <person name="Rensing S.A."/>
        </authorList>
    </citation>
    <scope>NUCLEOTIDE SEQUENCE [LARGE SCALE GENOMIC DNA]</scope>
    <source>
        <strain evidence="2 3">cv. Gransden 2004</strain>
    </source>
</reference>
<evidence type="ECO:0000313" key="1">
    <source>
        <dbReference type="EMBL" id="PNR28490.1"/>
    </source>
</evidence>
<gene>
    <name evidence="1" type="ORF">PHYPA_029082</name>
</gene>
<keyword evidence="3" id="KW-1185">Reference proteome</keyword>
<evidence type="ECO:0000313" key="2">
    <source>
        <dbReference type="EnsemblPlants" id="Pp3c24_14650V3.1"/>
    </source>
</evidence>
<name>A0A2K1IGU5_PHYPA</name>
<sequence>MLHSTDVCLKFFSTANPTVAIGLFLRFKPVNSFRAHDLVHTSAAALNCSCDHL</sequence>
<dbReference type="Gramene" id="Pp3c24_14650V3.1">
    <property type="protein sequence ID" value="Pp3c24_14650V3.1"/>
    <property type="gene ID" value="Pp3c24_14650"/>
</dbReference>
<reference evidence="1 3" key="1">
    <citation type="journal article" date="2008" name="Science">
        <title>The Physcomitrella genome reveals evolutionary insights into the conquest of land by plants.</title>
        <authorList>
            <person name="Rensing S."/>
            <person name="Lang D."/>
            <person name="Zimmer A."/>
            <person name="Terry A."/>
            <person name="Salamov A."/>
            <person name="Shapiro H."/>
            <person name="Nishiyama T."/>
            <person name="Perroud P.-F."/>
            <person name="Lindquist E."/>
            <person name="Kamisugi Y."/>
            <person name="Tanahashi T."/>
            <person name="Sakakibara K."/>
            <person name="Fujita T."/>
            <person name="Oishi K."/>
            <person name="Shin-I T."/>
            <person name="Kuroki Y."/>
            <person name="Toyoda A."/>
            <person name="Suzuki Y."/>
            <person name="Hashimoto A."/>
            <person name="Yamaguchi K."/>
            <person name="Sugano A."/>
            <person name="Kohara Y."/>
            <person name="Fujiyama A."/>
            <person name="Anterola A."/>
            <person name="Aoki S."/>
            <person name="Ashton N."/>
            <person name="Barbazuk W.B."/>
            <person name="Barker E."/>
            <person name="Bennetzen J."/>
            <person name="Bezanilla M."/>
            <person name="Blankenship R."/>
            <person name="Cho S.H."/>
            <person name="Dutcher S."/>
            <person name="Estelle M."/>
            <person name="Fawcett J.A."/>
            <person name="Gundlach H."/>
            <person name="Hanada K."/>
            <person name="Heyl A."/>
            <person name="Hicks K.A."/>
            <person name="Hugh J."/>
            <person name="Lohr M."/>
            <person name="Mayer K."/>
            <person name="Melkozernov A."/>
            <person name="Murata T."/>
            <person name="Nelson D."/>
            <person name="Pils B."/>
            <person name="Prigge M."/>
            <person name="Reiss B."/>
            <person name="Renner T."/>
            <person name="Rombauts S."/>
            <person name="Rushton P."/>
            <person name="Sanderfoot A."/>
            <person name="Schween G."/>
            <person name="Shiu S.-H."/>
            <person name="Stueber K."/>
            <person name="Theodoulou F.L."/>
            <person name="Tu H."/>
            <person name="Van de Peer Y."/>
            <person name="Verrier P.J."/>
            <person name="Waters E."/>
            <person name="Wood A."/>
            <person name="Yang L."/>
            <person name="Cove D."/>
            <person name="Cuming A."/>
            <person name="Hasebe M."/>
            <person name="Lucas S."/>
            <person name="Mishler D.B."/>
            <person name="Reski R."/>
            <person name="Grigoriev I."/>
            <person name="Quatrano R.S."/>
            <person name="Boore J.L."/>
        </authorList>
    </citation>
    <scope>NUCLEOTIDE SEQUENCE [LARGE SCALE GENOMIC DNA]</scope>
    <source>
        <strain evidence="2 3">cv. Gransden 2004</strain>
    </source>
</reference>
<reference evidence="2" key="3">
    <citation type="submission" date="2020-12" db="UniProtKB">
        <authorList>
            <consortium name="EnsemblPlants"/>
        </authorList>
    </citation>
    <scope>IDENTIFICATION</scope>
</reference>
<dbReference type="EMBL" id="ABEU02000024">
    <property type="protein sequence ID" value="PNR28490.1"/>
    <property type="molecule type" value="Genomic_DNA"/>
</dbReference>
<dbReference type="Proteomes" id="UP000006727">
    <property type="component" value="Chromosome 24"/>
</dbReference>
<dbReference type="AlphaFoldDB" id="A0A2K1IGU5"/>
<dbReference type="EnsemblPlants" id="Pp3c24_14650V3.1">
    <property type="protein sequence ID" value="Pp3c24_14650V3.1"/>
    <property type="gene ID" value="Pp3c24_14650"/>
</dbReference>